<gene>
    <name evidence="3" type="ORF">FWK35_00035088</name>
</gene>
<feature type="coiled-coil region" evidence="1">
    <location>
        <begin position="61"/>
        <end position="117"/>
    </location>
</feature>
<feature type="region of interest" description="Disordered" evidence="2">
    <location>
        <begin position="118"/>
        <end position="137"/>
    </location>
</feature>
<evidence type="ECO:0000256" key="1">
    <source>
        <dbReference type="SAM" id="Coils"/>
    </source>
</evidence>
<feature type="compositionally biased region" description="Polar residues" evidence="2">
    <location>
        <begin position="353"/>
        <end position="366"/>
    </location>
</feature>
<protein>
    <submittedName>
        <fullName evidence="3">AP2/ERF domain-containing protein PFD0985w-like</fullName>
    </submittedName>
</protein>
<evidence type="ECO:0000313" key="4">
    <source>
        <dbReference type="Proteomes" id="UP000478052"/>
    </source>
</evidence>
<keyword evidence="1" id="KW-0175">Coiled coil</keyword>
<organism evidence="3 4">
    <name type="scientific">Aphis craccivora</name>
    <name type="common">Cowpea aphid</name>
    <dbReference type="NCBI Taxonomy" id="307492"/>
    <lineage>
        <taxon>Eukaryota</taxon>
        <taxon>Metazoa</taxon>
        <taxon>Ecdysozoa</taxon>
        <taxon>Arthropoda</taxon>
        <taxon>Hexapoda</taxon>
        <taxon>Insecta</taxon>
        <taxon>Pterygota</taxon>
        <taxon>Neoptera</taxon>
        <taxon>Paraneoptera</taxon>
        <taxon>Hemiptera</taxon>
        <taxon>Sternorrhyncha</taxon>
        <taxon>Aphidomorpha</taxon>
        <taxon>Aphidoidea</taxon>
        <taxon>Aphididae</taxon>
        <taxon>Aphidini</taxon>
        <taxon>Aphis</taxon>
        <taxon>Aphis</taxon>
    </lineage>
</organism>
<dbReference type="AlphaFoldDB" id="A0A6G0VKH3"/>
<dbReference type="OrthoDB" id="6625531at2759"/>
<feature type="compositionally biased region" description="Basic and acidic residues" evidence="2">
    <location>
        <begin position="122"/>
        <end position="134"/>
    </location>
</feature>
<feature type="non-terminal residue" evidence="3">
    <location>
        <position position="366"/>
    </location>
</feature>
<keyword evidence="4" id="KW-1185">Reference proteome</keyword>
<evidence type="ECO:0000256" key="2">
    <source>
        <dbReference type="SAM" id="MobiDB-lite"/>
    </source>
</evidence>
<dbReference type="Proteomes" id="UP000478052">
    <property type="component" value="Unassembled WGS sequence"/>
</dbReference>
<feature type="region of interest" description="Disordered" evidence="2">
    <location>
        <begin position="288"/>
        <end position="366"/>
    </location>
</feature>
<comment type="caution">
    <text evidence="3">The sequence shown here is derived from an EMBL/GenBank/DDBJ whole genome shotgun (WGS) entry which is preliminary data.</text>
</comment>
<feature type="compositionally biased region" description="Polar residues" evidence="2">
    <location>
        <begin position="324"/>
        <end position="345"/>
    </location>
</feature>
<evidence type="ECO:0000313" key="3">
    <source>
        <dbReference type="EMBL" id="KAF0692825.1"/>
    </source>
</evidence>
<name>A0A6G0VKH3_APHCR</name>
<sequence>MKIMKFFKLPPKSKLYDLWRNTTSCAKKKTTSVKMAPKKNVTEDVFNAFKAEVERNSRYLVDQLLQEINKLKEKCSNMEEENTRKIGEIEENYERKIELIELELNEVKIKYDHVSRQPVHNYKPEPTHSTEISRPKFYGNNRDVHPKDFLYRLEKYFAIKQSYVGEKLIIVGDCLKAATSSWFSTIRFQLTNYDDFKKAFIDEFWSREIQIQVWSQCLSTKHIPSNTNYREHFATWATKLRHLEVPRLSEQEIVKHIARHYPGYLRAILVSLSDCNILTAMKILGKEGQEDQTTENKSNQQKTNQNGSNNNNQSGQTNSGWNNTRSSGWSNSTPRNNCWNNQPYHNNDRRGETQQSNQQQTEKINQ</sequence>
<proteinExistence type="predicted"/>
<feature type="compositionally biased region" description="Low complexity" evidence="2">
    <location>
        <begin position="295"/>
        <end position="323"/>
    </location>
</feature>
<reference evidence="3 4" key="1">
    <citation type="submission" date="2019-08" db="EMBL/GenBank/DDBJ databases">
        <title>Whole genome of Aphis craccivora.</title>
        <authorList>
            <person name="Voronova N.V."/>
            <person name="Shulinski R.S."/>
            <person name="Bandarenka Y.V."/>
            <person name="Zhorov D.G."/>
            <person name="Warner D."/>
        </authorList>
    </citation>
    <scope>NUCLEOTIDE SEQUENCE [LARGE SCALE GENOMIC DNA]</scope>
    <source>
        <strain evidence="3">180601</strain>
        <tissue evidence="3">Whole Body</tissue>
    </source>
</reference>
<accession>A0A6G0VKH3</accession>
<dbReference type="EMBL" id="VUJU01015636">
    <property type="protein sequence ID" value="KAF0692825.1"/>
    <property type="molecule type" value="Genomic_DNA"/>
</dbReference>